<comment type="function">
    <text evidence="9 10">This protein specifically catalyzes the removal of signal peptides from prolipoproteins.</text>
</comment>
<dbReference type="HOGENOM" id="CLU_083252_4_0_6"/>
<keyword evidence="9" id="KW-0997">Cell inner membrane</keyword>
<feature type="transmembrane region" description="Helical" evidence="9">
    <location>
        <begin position="80"/>
        <end position="101"/>
    </location>
</feature>
<keyword evidence="7 9" id="KW-1133">Transmembrane helix</keyword>
<dbReference type="eggNOG" id="COG0597">
    <property type="taxonomic scope" value="Bacteria"/>
</dbReference>
<evidence type="ECO:0000313" key="12">
    <source>
        <dbReference type="EMBL" id="ABC32584.1"/>
    </source>
</evidence>
<evidence type="ECO:0000256" key="2">
    <source>
        <dbReference type="ARBA" id="ARBA00022475"/>
    </source>
</evidence>
<dbReference type="PROSITE" id="PS00855">
    <property type="entry name" value="SPASE_II"/>
    <property type="match status" value="1"/>
</dbReference>
<dbReference type="UniPathway" id="UPA00665"/>
<dbReference type="STRING" id="349521.HCH_05932"/>
<evidence type="ECO:0000256" key="10">
    <source>
        <dbReference type="RuleBase" id="RU000594"/>
    </source>
</evidence>
<keyword evidence="13" id="KW-1185">Reference proteome</keyword>
<feature type="transmembrane region" description="Helical" evidence="9">
    <location>
        <begin position="146"/>
        <end position="169"/>
    </location>
</feature>
<keyword evidence="6 9" id="KW-0378">Hydrolase</keyword>
<dbReference type="RefSeq" id="WP_011399642.1">
    <property type="nucleotide sequence ID" value="NC_007645.1"/>
</dbReference>
<feature type="transmembrane region" description="Helical" evidence="9">
    <location>
        <begin position="25"/>
        <end position="43"/>
    </location>
</feature>
<keyword evidence="4 9" id="KW-0812">Transmembrane</keyword>
<comment type="pathway">
    <text evidence="9">Protein modification; lipoprotein biosynthesis (signal peptide cleavage).</text>
</comment>
<accession>Q2S9U0</accession>
<dbReference type="PRINTS" id="PR00781">
    <property type="entry name" value="LIPOSIGPTASE"/>
</dbReference>
<dbReference type="Pfam" id="PF01252">
    <property type="entry name" value="Peptidase_A8"/>
    <property type="match status" value="1"/>
</dbReference>
<comment type="subcellular location">
    <subcellularLocation>
        <location evidence="9">Cell inner membrane</location>
        <topology evidence="9">Multi-pass membrane protein</topology>
    </subcellularLocation>
</comment>
<dbReference type="GO" id="GO:0004190">
    <property type="term" value="F:aspartic-type endopeptidase activity"/>
    <property type="evidence" value="ECO:0007669"/>
    <property type="project" value="UniProtKB-UniRule"/>
</dbReference>
<dbReference type="InterPro" id="IPR001872">
    <property type="entry name" value="Peptidase_A8"/>
</dbReference>
<feature type="active site" evidence="9">
    <location>
        <position position="136"/>
    </location>
</feature>
<dbReference type="KEGG" id="hch:HCH_05932"/>
<protein>
    <recommendedName>
        <fullName evidence="9">Lipoprotein signal peptidase</fullName>
        <ecNumber evidence="9">3.4.23.36</ecNumber>
    </recommendedName>
    <alternativeName>
        <fullName evidence="9">Prolipoprotein signal peptidase</fullName>
    </alternativeName>
    <alternativeName>
        <fullName evidence="9">Signal peptidase II</fullName>
        <shortName evidence="9">SPase II</shortName>
    </alternativeName>
</protein>
<evidence type="ECO:0000256" key="5">
    <source>
        <dbReference type="ARBA" id="ARBA00022750"/>
    </source>
</evidence>
<name>Q2S9U0_HAHCH</name>
<evidence type="ECO:0000256" key="7">
    <source>
        <dbReference type="ARBA" id="ARBA00022989"/>
    </source>
</evidence>
<feature type="transmembrane region" description="Helical" evidence="9">
    <location>
        <begin position="108"/>
        <end position="126"/>
    </location>
</feature>
<evidence type="ECO:0000256" key="9">
    <source>
        <dbReference type="HAMAP-Rule" id="MF_00161"/>
    </source>
</evidence>
<dbReference type="OrthoDB" id="9810259at2"/>
<dbReference type="GO" id="GO:0005886">
    <property type="term" value="C:plasma membrane"/>
    <property type="evidence" value="ECO:0007669"/>
    <property type="project" value="UniProtKB-SubCell"/>
</dbReference>
<dbReference type="Proteomes" id="UP000000238">
    <property type="component" value="Chromosome"/>
</dbReference>
<feature type="active site" evidence="9">
    <location>
        <position position="154"/>
    </location>
</feature>
<evidence type="ECO:0000256" key="8">
    <source>
        <dbReference type="ARBA" id="ARBA00023136"/>
    </source>
</evidence>
<keyword evidence="12" id="KW-0449">Lipoprotein</keyword>
<dbReference type="EC" id="3.4.23.36" evidence="9"/>
<evidence type="ECO:0000256" key="11">
    <source>
        <dbReference type="RuleBase" id="RU004181"/>
    </source>
</evidence>
<reference evidence="12 13" key="1">
    <citation type="journal article" date="2005" name="Nucleic Acids Res.">
        <title>Genomic blueprint of Hahella chejuensis, a marine microbe producing an algicidal agent.</title>
        <authorList>
            <person name="Jeong H."/>
            <person name="Yim J.H."/>
            <person name="Lee C."/>
            <person name="Choi S.-H."/>
            <person name="Park Y.K."/>
            <person name="Yoon S.H."/>
            <person name="Hur C.-G."/>
            <person name="Kang H.-Y."/>
            <person name="Kim D."/>
            <person name="Lee H.H."/>
            <person name="Park K.H."/>
            <person name="Park S.-H."/>
            <person name="Park H.-S."/>
            <person name="Lee H.K."/>
            <person name="Oh T.K."/>
            <person name="Kim J.F."/>
        </authorList>
    </citation>
    <scope>NUCLEOTIDE SEQUENCE [LARGE SCALE GENOMIC DNA]</scope>
    <source>
        <strain evidence="12 13">KCTC 2396</strain>
    </source>
</reference>
<gene>
    <name evidence="9 12" type="primary">lspA</name>
    <name evidence="12" type="ordered locus">HCH_05932</name>
</gene>
<comment type="similarity">
    <text evidence="1 9 11">Belongs to the peptidase A8 family.</text>
</comment>
<dbReference type="HAMAP" id="MF_00161">
    <property type="entry name" value="LspA"/>
    <property type="match status" value="1"/>
</dbReference>
<dbReference type="PANTHER" id="PTHR33695">
    <property type="entry name" value="LIPOPROTEIN SIGNAL PEPTIDASE"/>
    <property type="match status" value="1"/>
</dbReference>
<dbReference type="GO" id="GO:0006508">
    <property type="term" value="P:proteolysis"/>
    <property type="evidence" value="ECO:0007669"/>
    <property type="project" value="UniProtKB-KW"/>
</dbReference>
<evidence type="ECO:0000256" key="6">
    <source>
        <dbReference type="ARBA" id="ARBA00022801"/>
    </source>
</evidence>
<organism evidence="12 13">
    <name type="scientific">Hahella chejuensis (strain KCTC 2396)</name>
    <dbReference type="NCBI Taxonomy" id="349521"/>
    <lineage>
        <taxon>Bacteria</taxon>
        <taxon>Pseudomonadati</taxon>
        <taxon>Pseudomonadota</taxon>
        <taxon>Gammaproteobacteria</taxon>
        <taxon>Oceanospirillales</taxon>
        <taxon>Hahellaceae</taxon>
        <taxon>Hahella</taxon>
    </lineage>
</organism>
<keyword evidence="2 9" id="KW-1003">Cell membrane</keyword>
<evidence type="ECO:0000313" key="13">
    <source>
        <dbReference type="Proteomes" id="UP000000238"/>
    </source>
</evidence>
<keyword evidence="8 9" id="KW-0472">Membrane</keyword>
<keyword evidence="5 9" id="KW-0064">Aspartyl protease</keyword>
<comment type="catalytic activity">
    <reaction evidence="9 10">
        <text>Release of signal peptides from bacterial membrane prolipoproteins. Hydrolyzes -Xaa-Yaa-Zaa-|-(S,diacylglyceryl)Cys-, in which Xaa is hydrophobic (preferably Leu), and Yaa (Ala or Ser) and Zaa (Gly or Ala) have small, neutral side chains.</text>
        <dbReference type="EC" id="3.4.23.36"/>
    </reaction>
</comment>
<dbReference type="AlphaFoldDB" id="Q2S9U0"/>
<evidence type="ECO:0000256" key="3">
    <source>
        <dbReference type="ARBA" id="ARBA00022670"/>
    </source>
</evidence>
<evidence type="ECO:0000256" key="1">
    <source>
        <dbReference type="ARBA" id="ARBA00006139"/>
    </source>
</evidence>
<evidence type="ECO:0000256" key="4">
    <source>
        <dbReference type="ARBA" id="ARBA00022692"/>
    </source>
</evidence>
<sequence length="179" mass="19818">MDARASEVSQGGGEMQKVNPGMLRWLWLTLAVIVLDLGTKWYVSTNMVLGESVPVAPFFSFTLLHNTGAAFSFLADASGWQRWFFIILAAVVSVVLVLWLVRLTREERWMACALSLVLGGALGNLYDRAVLGYVVDFLHFFYGGYNFPAFNFADTTITIGAFMIAIDVFRNPSGATEDK</sequence>
<keyword evidence="3 9" id="KW-0645">Protease</keyword>
<dbReference type="EMBL" id="CP000155">
    <property type="protein sequence ID" value="ABC32584.1"/>
    <property type="molecule type" value="Genomic_DNA"/>
</dbReference>
<proteinExistence type="inferred from homology"/>
<dbReference type="NCBIfam" id="TIGR00077">
    <property type="entry name" value="lspA"/>
    <property type="match status" value="1"/>
</dbReference>
<dbReference type="PANTHER" id="PTHR33695:SF1">
    <property type="entry name" value="LIPOPROTEIN SIGNAL PEPTIDASE"/>
    <property type="match status" value="1"/>
</dbReference>